<name>A0ACC2ULP3_9FUNG</name>
<evidence type="ECO:0000313" key="1">
    <source>
        <dbReference type="EMBL" id="KAJ9087953.1"/>
    </source>
</evidence>
<dbReference type="EMBL" id="QTSX02000174">
    <property type="protein sequence ID" value="KAJ9087953.1"/>
    <property type="molecule type" value="Genomic_DNA"/>
</dbReference>
<sequence>MGITGLLPALKSIARPISLEEYRGKTVGVDAYVWLHRAVHGCAYELGLGIPTTRYLSYCTKWLDMFAHYGVTPYLVFDGRRLPSKLSTETERQAKRQSMRKLALSHHLAGEKKQAEEYFQRSIDITPEIAYTLMQVLIERKLPYVVAPYEADAQLAFLSRNGHLAAVVSEDSDLLVFECPRVIYKLDITGAGSEIRHEDIPKVPDMQRLFESNPEKFRHLCILSGCDYLPSVQGIGLKTAAKFIASSSNYLEAIKTISHSPRFKVPSNYAREFVRAEMTFRFQWVYDPTTKEIVHLTSPPDLLAKYDMLFLGEPITDKKKLQGLITGTLHPDTLKPIPVAKVAVEAGLASPFGREISFVQPKQPTKPNSKVELGRLFTPVRQSNPKVVTSSQSRHFVSPSASTQIYPCLTPTKSYSTLTCHNVGISPLKKLPTPPETPLNSDPQAPSAKRSLSELSRQDEAVQAPEKRMKLDDLNSSDLDFSDEEVSSLLIP</sequence>
<reference evidence="1" key="1">
    <citation type="submission" date="2022-04" db="EMBL/GenBank/DDBJ databases">
        <title>Genome of the entomopathogenic fungus Entomophthora muscae.</title>
        <authorList>
            <person name="Elya C."/>
            <person name="Lovett B.R."/>
            <person name="Lee E."/>
            <person name="Macias A.M."/>
            <person name="Hajek A.E."/>
            <person name="De Bivort B.L."/>
            <person name="Kasson M.T."/>
            <person name="De Fine Licht H.H."/>
            <person name="Stajich J.E."/>
        </authorList>
    </citation>
    <scope>NUCLEOTIDE SEQUENCE</scope>
    <source>
        <strain evidence="1">Berkeley</strain>
    </source>
</reference>
<accession>A0ACC2ULP3</accession>
<organism evidence="1 2">
    <name type="scientific">Entomophthora muscae</name>
    <dbReference type="NCBI Taxonomy" id="34485"/>
    <lineage>
        <taxon>Eukaryota</taxon>
        <taxon>Fungi</taxon>
        <taxon>Fungi incertae sedis</taxon>
        <taxon>Zoopagomycota</taxon>
        <taxon>Entomophthoromycotina</taxon>
        <taxon>Entomophthoromycetes</taxon>
        <taxon>Entomophthorales</taxon>
        <taxon>Entomophthoraceae</taxon>
        <taxon>Entomophthora</taxon>
    </lineage>
</organism>
<gene>
    <name evidence="1" type="primary">EXO1_2</name>
    <name evidence="1" type="ORF">DSO57_1027973</name>
</gene>
<dbReference type="Proteomes" id="UP001165960">
    <property type="component" value="Unassembled WGS sequence"/>
</dbReference>
<keyword evidence="2" id="KW-1185">Reference proteome</keyword>
<evidence type="ECO:0000313" key="2">
    <source>
        <dbReference type="Proteomes" id="UP001165960"/>
    </source>
</evidence>
<protein>
    <submittedName>
        <fullName evidence="1">Rad2 nuclease</fullName>
    </submittedName>
</protein>
<comment type="caution">
    <text evidence="1">The sequence shown here is derived from an EMBL/GenBank/DDBJ whole genome shotgun (WGS) entry which is preliminary data.</text>
</comment>
<proteinExistence type="predicted"/>